<dbReference type="EMBL" id="MSCH01000003">
    <property type="protein sequence ID" value="PQJ52275.1"/>
    <property type="molecule type" value="Genomic_DNA"/>
</dbReference>
<name>A0A2S7URA8_9GAMM</name>
<dbReference type="OrthoDB" id="6695259at2"/>
<evidence type="ECO:0000313" key="1">
    <source>
        <dbReference type="EMBL" id="PQJ52275.1"/>
    </source>
</evidence>
<dbReference type="AlphaFoldDB" id="A0A2S7URA8"/>
<reference evidence="1 2" key="1">
    <citation type="submission" date="2016-12" db="EMBL/GenBank/DDBJ databases">
        <title>Diversity of luminous bacteria.</title>
        <authorList>
            <person name="Yoshizawa S."/>
            <person name="Kogure K."/>
        </authorList>
    </citation>
    <scope>NUCLEOTIDE SEQUENCE [LARGE SCALE GENOMIC DNA]</scope>
    <source>
        <strain evidence="1 2">SA4-48</strain>
    </source>
</reference>
<evidence type="ECO:0000313" key="2">
    <source>
        <dbReference type="Proteomes" id="UP000239007"/>
    </source>
</evidence>
<gene>
    <name evidence="1" type="ORF">BTO11_00445</name>
</gene>
<sequence length="271" mass="31409">MTDNKWWGDFSFDNQQIKSWQIGERAITIKRSVNEWNCWNLDTEDEIDQPIVQRELTDNNQESDTAEKMFGRYLENHSEGKIRILPLLADRSVVTRPATPLTLLAGESARLFISTPIWFSAQTLTDQKTLPTQQLFLDLPFWRPSDSWFGASTIDGQLCYAKYTSARVQLEHLEKRSHRAITPITVINHQHTPLVIERINVPVNLLHLYCDNHHQFWTSGITVKTENNSKNVEMHINQKVPSEVHSYELISTPRIKSETNKLIRNISNLFG</sequence>
<proteinExistence type="predicted"/>
<accession>A0A2S7URA8</accession>
<organism evidence="1 2">
    <name type="scientific">Psychrosphaera saromensis</name>
    <dbReference type="NCBI Taxonomy" id="716813"/>
    <lineage>
        <taxon>Bacteria</taxon>
        <taxon>Pseudomonadati</taxon>
        <taxon>Pseudomonadota</taxon>
        <taxon>Gammaproteobacteria</taxon>
        <taxon>Alteromonadales</taxon>
        <taxon>Pseudoalteromonadaceae</taxon>
        <taxon>Psychrosphaera</taxon>
    </lineage>
</organism>
<comment type="caution">
    <text evidence="1">The sequence shown here is derived from an EMBL/GenBank/DDBJ whole genome shotgun (WGS) entry which is preliminary data.</text>
</comment>
<protein>
    <recommendedName>
        <fullName evidence="3">DUF432 domain-containing protein</fullName>
    </recommendedName>
</protein>
<dbReference type="Proteomes" id="UP000239007">
    <property type="component" value="Unassembled WGS sequence"/>
</dbReference>
<dbReference type="RefSeq" id="WP_105050732.1">
    <property type="nucleotide sequence ID" value="NZ_BMYG01000005.1"/>
</dbReference>
<evidence type="ECO:0008006" key="3">
    <source>
        <dbReference type="Google" id="ProtNLM"/>
    </source>
</evidence>
<keyword evidence="2" id="KW-1185">Reference proteome</keyword>